<evidence type="ECO:0000313" key="3">
    <source>
        <dbReference type="Proteomes" id="UP000270620"/>
    </source>
</evidence>
<evidence type="ECO:0000256" key="1">
    <source>
        <dbReference type="SAM" id="Phobius"/>
    </source>
</evidence>
<dbReference type="EMBL" id="RWBG01000004">
    <property type="protein sequence ID" value="RSK39243.1"/>
    <property type="molecule type" value="Genomic_DNA"/>
</dbReference>
<proteinExistence type="predicted"/>
<reference evidence="2 3" key="1">
    <citation type="submission" date="2018-12" db="EMBL/GenBank/DDBJ databases">
        <title>Mangrovimonas spongiae sp. nov., a novel member of the genus Mangrovimonas isolated from marine sponge.</title>
        <authorList>
            <person name="Zhuang L."/>
            <person name="Luo L."/>
        </authorList>
    </citation>
    <scope>NUCLEOTIDE SEQUENCE [LARGE SCALE GENOMIC DNA]</scope>
    <source>
        <strain evidence="2 3">HN-E26</strain>
    </source>
</reference>
<accession>A0A3R9MRY2</accession>
<dbReference type="OrthoDB" id="1452283at2"/>
<keyword evidence="1" id="KW-0812">Transmembrane</keyword>
<gene>
    <name evidence="2" type="ORF">EJA19_09935</name>
</gene>
<organism evidence="2 3">
    <name type="scientific">Mangrovimonas spongiae</name>
    <dbReference type="NCBI Taxonomy" id="2494697"/>
    <lineage>
        <taxon>Bacteria</taxon>
        <taxon>Pseudomonadati</taxon>
        <taxon>Bacteroidota</taxon>
        <taxon>Flavobacteriia</taxon>
        <taxon>Flavobacteriales</taxon>
        <taxon>Flavobacteriaceae</taxon>
        <taxon>Mangrovimonas</taxon>
    </lineage>
</organism>
<keyword evidence="3" id="KW-1185">Reference proteome</keyword>
<protein>
    <submittedName>
        <fullName evidence="2">Uncharacterized protein</fullName>
    </submittedName>
</protein>
<sequence length="73" mass="8924">MIFKQRKNKQFNYKTRFNEDGELKKDTASKFDFNWVEESKARQKRTSKLFSLPFLILFLIMIVVLWVLLGRYE</sequence>
<evidence type="ECO:0000313" key="2">
    <source>
        <dbReference type="EMBL" id="RSK39243.1"/>
    </source>
</evidence>
<dbReference type="RefSeq" id="WP_125468217.1">
    <property type="nucleotide sequence ID" value="NZ_RWBG01000004.1"/>
</dbReference>
<keyword evidence="1" id="KW-1133">Transmembrane helix</keyword>
<name>A0A3R9MRY2_9FLAO</name>
<keyword evidence="1" id="KW-0472">Membrane</keyword>
<comment type="caution">
    <text evidence="2">The sequence shown here is derived from an EMBL/GenBank/DDBJ whole genome shotgun (WGS) entry which is preliminary data.</text>
</comment>
<dbReference type="AlphaFoldDB" id="A0A3R9MRY2"/>
<dbReference type="Proteomes" id="UP000270620">
    <property type="component" value="Unassembled WGS sequence"/>
</dbReference>
<feature type="transmembrane region" description="Helical" evidence="1">
    <location>
        <begin position="49"/>
        <end position="69"/>
    </location>
</feature>